<dbReference type="Pfam" id="PF00076">
    <property type="entry name" value="RRM_1"/>
    <property type="match status" value="1"/>
</dbReference>
<feature type="compositionally biased region" description="Basic and acidic residues" evidence="3">
    <location>
        <begin position="113"/>
        <end position="131"/>
    </location>
</feature>
<dbReference type="RefSeq" id="XP_012894964.1">
    <property type="nucleotide sequence ID" value="XM_013039510.1"/>
</dbReference>
<accession>D8LXC1</accession>
<feature type="compositionally biased region" description="Pro residues" evidence="3">
    <location>
        <begin position="164"/>
        <end position="175"/>
    </location>
</feature>
<organism evidence="5">
    <name type="scientific">Blastocystis hominis</name>
    <dbReference type="NCBI Taxonomy" id="12968"/>
    <lineage>
        <taxon>Eukaryota</taxon>
        <taxon>Sar</taxon>
        <taxon>Stramenopiles</taxon>
        <taxon>Bigyra</taxon>
        <taxon>Opalozoa</taxon>
        <taxon>Opalinata</taxon>
        <taxon>Blastocystidae</taxon>
        <taxon>Blastocystis</taxon>
    </lineage>
</organism>
<dbReference type="SMART" id="SM00360">
    <property type="entry name" value="RRM"/>
    <property type="match status" value="1"/>
</dbReference>
<dbReference type="PROSITE" id="PS50102">
    <property type="entry name" value="RRM"/>
    <property type="match status" value="1"/>
</dbReference>
<feature type="domain" description="RRM" evidence="4">
    <location>
        <begin position="27"/>
        <end position="76"/>
    </location>
</feature>
<dbReference type="InterPro" id="IPR052462">
    <property type="entry name" value="SLIRP/GR-RBP-like"/>
</dbReference>
<dbReference type="PANTHER" id="PTHR48027">
    <property type="entry name" value="HETEROGENEOUS NUCLEAR RIBONUCLEOPROTEIN 87F-RELATED"/>
    <property type="match status" value="1"/>
</dbReference>
<keyword evidence="6" id="KW-1185">Reference proteome</keyword>
<gene>
    <name evidence="5" type="ORF">GSBLH_T00006208001</name>
</gene>
<dbReference type="Gene3D" id="3.30.70.330">
    <property type="match status" value="1"/>
</dbReference>
<protein>
    <recommendedName>
        <fullName evidence="4">RRM domain-containing protein</fullName>
    </recommendedName>
</protein>
<dbReference type="OrthoDB" id="410044at2759"/>
<evidence type="ECO:0000259" key="4">
    <source>
        <dbReference type="PROSITE" id="PS50102"/>
    </source>
</evidence>
<evidence type="ECO:0000256" key="2">
    <source>
        <dbReference type="PROSITE-ProRule" id="PRU00176"/>
    </source>
</evidence>
<dbReference type="InParanoid" id="D8LXC1"/>
<dbReference type="GO" id="GO:0003723">
    <property type="term" value="F:RNA binding"/>
    <property type="evidence" value="ECO:0007669"/>
    <property type="project" value="UniProtKB-UniRule"/>
</dbReference>
<dbReference type="InterPro" id="IPR012677">
    <property type="entry name" value="Nucleotide-bd_a/b_plait_sf"/>
</dbReference>
<keyword evidence="1 2" id="KW-0694">RNA-binding</keyword>
<dbReference type="InterPro" id="IPR035979">
    <property type="entry name" value="RBD_domain_sf"/>
</dbReference>
<reference evidence="5" key="1">
    <citation type="submission" date="2010-02" db="EMBL/GenBank/DDBJ databases">
        <title>Sequencing and annotation of the Blastocystis hominis genome.</title>
        <authorList>
            <person name="Wincker P."/>
        </authorList>
    </citation>
    <scope>NUCLEOTIDE SEQUENCE</scope>
    <source>
        <strain evidence="5">Singapore isolate B</strain>
    </source>
</reference>
<dbReference type="CDD" id="cd12361">
    <property type="entry name" value="RRM1_2_CELF1-6_like"/>
    <property type="match status" value="1"/>
</dbReference>
<dbReference type="GeneID" id="24922333"/>
<feature type="region of interest" description="Disordered" evidence="3">
    <location>
        <begin position="107"/>
        <end position="175"/>
    </location>
</feature>
<dbReference type="InterPro" id="IPR000504">
    <property type="entry name" value="RRM_dom"/>
</dbReference>
<evidence type="ECO:0000256" key="1">
    <source>
        <dbReference type="ARBA" id="ARBA00022884"/>
    </source>
</evidence>
<sequence length="247" mass="27771">MNSGYNSFGGNRSASSKSTPTFHGQWKKLFIGQIPKSFTEQDVIHIFEDTCPVFQAHIIRDKQTNEHKGCAFIYVEPKSANLIKEKYHNKYICPNMMNNLQVKDAINSNRNSSNHDDKPHSTFAPHKDRPSSDSPHPYHPSEPIPSESADQTSLPDGASTQPAPAQPSPSAPQPSLPAMYPIQYYPIYPSNFLFPSNFQPAMTSVSPRTARILALTPPPLRRSPSRTWFFPFPRRSPCFTRNSPDLT</sequence>
<evidence type="ECO:0000256" key="3">
    <source>
        <dbReference type="SAM" id="MobiDB-lite"/>
    </source>
</evidence>
<dbReference type="SUPFAM" id="SSF54928">
    <property type="entry name" value="RNA-binding domain, RBD"/>
    <property type="match status" value="1"/>
</dbReference>
<proteinExistence type="predicted"/>
<dbReference type="EMBL" id="FN668639">
    <property type="protein sequence ID" value="CBK20916.2"/>
    <property type="molecule type" value="Genomic_DNA"/>
</dbReference>
<name>D8LXC1_BLAHO</name>
<dbReference type="Proteomes" id="UP000008312">
    <property type="component" value="Unassembled WGS sequence"/>
</dbReference>
<evidence type="ECO:0000313" key="5">
    <source>
        <dbReference type="EMBL" id="CBK20916.2"/>
    </source>
</evidence>
<evidence type="ECO:0000313" key="6">
    <source>
        <dbReference type="Proteomes" id="UP000008312"/>
    </source>
</evidence>
<dbReference type="AlphaFoldDB" id="D8LXC1"/>